<gene>
    <name evidence="1" type="ORF">EBB_05540</name>
</gene>
<dbReference type="RefSeq" id="WP_192392810.1">
    <property type="nucleotide sequence ID" value="NZ_JACXST010000001.1"/>
</dbReference>
<accession>A0ABR9DA64</accession>
<organism evidence="1 2">
    <name type="scientific">Methylomonas fluvii</name>
    <dbReference type="NCBI Taxonomy" id="1854564"/>
    <lineage>
        <taxon>Bacteria</taxon>
        <taxon>Pseudomonadati</taxon>
        <taxon>Pseudomonadota</taxon>
        <taxon>Gammaproteobacteria</taxon>
        <taxon>Methylococcales</taxon>
        <taxon>Methylococcaceae</taxon>
        <taxon>Methylomonas</taxon>
    </lineage>
</organism>
<keyword evidence="2" id="KW-1185">Reference proteome</keyword>
<protein>
    <submittedName>
        <fullName evidence="1">Uncharacterized protein</fullName>
    </submittedName>
</protein>
<name>A0ABR9DA64_9GAMM</name>
<sequence>MSSVLGDTPAHCVVAVLRRANRRFGANQAVVAIVLVAGDDVAGLAAFFLDHVTPAERGRSFLIQDSQQLSSILLVLSCDIKY</sequence>
<evidence type="ECO:0000313" key="2">
    <source>
        <dbReference type="Proteomes" id="UP000641152"/>
    </source>
</evidence>
<dbReference type="Proteomes" id="UP000641152">
    <property type="component" value="Unassembled WGS sequence"/>
</dbReference>
<dbReference type="EMBL" id="JACXST010000001">
    <property type="protein sequence ID" value="MBD9359997.1"/>
    <property type="molecule type" value="Genomic_DNA"/>
</dbReference>
<reference evidence="1 2" key="1">
    <citation type="submission" date="2020-09" db="EMBL/GenBank/DDBJ databases">
        <title>Methylomonas albis sp. nov. and Methylomonas fluvii sp. nov.: Two cold-adapted methanotrophs from the River Elbe and an amended description of Methylovulum psychrotolerans strain Eb1.</title>
        <authorList>
            <person name="Bussmann I.K."/>
            <person name="Klings K.-W."/>
            <person name="Warnstedt J."/>
            <person name="Hoppert M."/>
            <person name="Saborowski A."/>
            <person name="Horn F."/>
            <person name="Liebner S."/>
        </authorList>
    </citation>
    <scope>NUCLEOTIDE SEQUENCE [LARGE SCALE GENOMIC DNA]</scope>
    <source>
        <strain evidence="1 2">EbB</strain>
    </source>
</reference>
<evidence type="ECO:0000313" key="1">
    <source>
        <dbReference type="EMBL" id="MBD9359997.1"/>
    </source>
</evidence>
<comment type="caution">
    <text evidence="1">The sequence shown here is derived from an EMBL/GenBank/DDBJ whole genome shotgun (WGS) entry which is preliminary data.</text>
</comment>
<proteinExistence type="predicted"/>